<sequence length="96" mass="9930">MRSAVLVIAGALTVPLSGCASTINPDDAAKSVAAIVSRQTKFTPTDITCPSGVPAEVGVEFDCAFTGPEGKEYTAHVKVTKVQDGEAEFYVVSGPR</sequence>
<evidence type="ECO:0000313" key="3">
    <source>
        <dbReference type="EMBL" id="PEG39489.1"/>
    </source>
</evidence>
<evidence type="ECO:0000259" key="2">
    <source>
        <dbReference type="Pfam" id="PF14230"/>
    </source>
</evidence>
<dbReference type="Pfam" id="PF14230">
    <property type="entry name" value="DUF4333"/>
    <property type="match status" value="1"/>
</dbReference>
<organism evidence="3 4">
    <name type="scientific">Mycolicibacterium agri</name>
    <name type="common">Mycobacterium agri</name>
    <dbReference type="NCBI Taxonomy" id="36811"/>
    <lineage>
        <taxon>Bacteria</taxon>
        <taxon>Bacillati</taxon>
        <taxon>Actinomycetota</taxon>
        <taxon>Actinomycetes</taxon>
        <taxon>Mycobacteriales</taxon>
        <taxon>Mycobacteriaceae</taxon>
        <taxon>Mycolicibacterium</taxon>
    </lineage>
</organism>
<accession>A0A2A7N6N0</accession>
<dbReference type="EMBL" id="PDCP01000014">
    <property type="protein sequence ID" value="PEG39489.1"/>
    <property type="molecule type" value="Genomic_DNA"/>
</dbReference>
<protein>
    <recommendedName>
        <fullName evidence="2">DUF4333 domain-containing protein</fullName>
    </recommendedName>
</protein>
<reference evidence="3 4" key="1">
    <citation type="submission" date="2017-10" db="EMBL/GenBank/DDBJ databases">
        <title>The new phylogeny of genus Mycobacterium.</title>
        <authorList>
            <person name="Tortoli E."/>
            <person name="Trovato A."/>
            <person name="Cirillo D.M."/>
        </authorList>
    </citation>
    <scope>NUCLEOTIDE SEQUENCE [LARGE SCALE GENOMIC DNA]</scope>
    <source>
        <strain evidence="3 4">CCUG37673</strain>
    </source>
</reference>
<name>A0A2A7N6N0_MYCAG</name>
<keyword evidence="1" id="KW-0732">Signal</keyword>
<feature type="domain" description="DUF4333" evidence="2">
    <location>
        <begin position="10"/>
        <end position="83"/>
    </location>
</feature>
<evidence type="ECO:0000256" key="1">
    <source>
        <dbReference type="SAM" id="SignalP"/>
    </source>
</evidence>
<dbReference type="AlphaFoldDB" id="A0A2A7N6N0"/>
<dbReference type="OrthoDB" id="4738183at2"/>
<evidence type="ECO:0000313" key="4">
    <source>
        <dbReference type="Proteomes" id="UP000220914"/>
    </source>
</evidence>
<dbReference type="InterPro" id="IPR025637">
    <property type="entry name" value="DUF4333"/>
</dbReference>
<feature type="signal peptide" evidence="1">
    <location>
        <begin position="1"/>
        <end position="20"/>
    </location>
</feature>
<proteinExistence type="predicted"/>
<dbReference type="Proteomes" id="UP000220914">
    <property type="component" value="Unassembled WGS sequence"/>
</dbReference>
<keyword evidence="4" id="KW-1185">Reference proteome</keyword>
<gene>
    <name evidence="3" type="ORF">CQY20_09820</name>
</gene>
<dbReference type="RefSeq" id="WP_097939894.1">
    <property type="nucleotide sequence ID" value="NZ_BLKS01000001.1"/>
</dbReference>
<comment type="caution">
    <text evidence="3">The sequence shown here is derived from an EMBL/GenBank/DDBJ whole genome shotgun (WGS) entry which is preliminary data.</text>
</comment>
<feature type="chain" id="PRO_5013128860" description="DUF4333 domain-containing protein" evidence="1">
    <location>
        <begin position="21"/>
        <end position="96"/>
    </location>
</feature>